<dbReference type="HOGENOM" id="CLU_028200_3_4_1"/>
<keyword evidence="3 7" id="KW-1133">Transmembrane helix</keyword>
<feature type="region of interest" description="Disordered" evidence="6">
    <location>
        <begin position="212"/>
        <end position="235"/>
    </location>
</feature>
<dbReference type="InterPro" id="IPR052337">
    <property type="entry name" value="SAT4-like"/>
</dbReference>
<evidence type="ECO:0000256" key="7">
    <source>
        <dbReference type="SAM" id="Phobius"/>
    </source>
</evidence>
<organism evidence="9 10">
    <name type="scientific">Verticillium dahliae (strain VdLs.17 / ATCC MYA-4575 / FGSC 10137)</name>
    <name type="common">Verticillium wilt</name>
    <dbReference type="NCBI Taxonomy" id="498257"/>
    <lineage>
        <taxon>Eukaryota</taxon>
        <taxon>Fungi</taxon>
        <taxon>Dikarya</taxon>
        <taxon>Ascomycota</taxon>
        <taxon>Pezizomycotina</taxon>
        <taxon>Sordariomycetes</taxon>
        <taxon>Hypocreomycetidae</taxon>
        <taxon>Glomerellales</taxon>
        <taxon>Plectosphaerellaceae</taxon>
        <taxon>Verticillium</taxon>
    </lineage>
</organism>
<dbReference type="OrthoDB" id="4682787at2759"/>
<dbReference type="OMA" id="IIFCAME"/>
<comment type="similarity">
    <text evidence="5">Belongs to the SAT4 family.</text>
</comment>
<dbReference type="InterPro" id="IPR049326">
    <property type="entry name" value="Rhodopsin_dom_fungi"/>
</dbReference>
<evidence type="ECO:0000313" key="10">
    <source>
        <dbReference type="Proteomes" id="UP000001611"/>
    </source>
</evidence>
<dbReference type="EMBL" id="DS572714">
    <property type="protein sequence ID" value="EGY17996.1"/>
    <property type="molecule type" value="Genomic_DNA"/>
</dbReference>
<dbReference type="GO" id="GO:0016020">
    <property type="term" value="C:membrane"/>
    <property type="evidence" value="ECO:0007669"/>
    <property type="project" value="UniProtKB-SubCell"/>
</dbReference>
<feature type="domain" description="Rhodopsin" evidence="8">
    <location>
        <begin position="117"/>
        <end position="202"/>
    </location>
</feature>
<gene>
    <name evidence="9" type="ORF">VDAG_08330</name>
</gene>
<feature type="transmembrane region" description="Helical" evidence="7">
    <location>
        <begin position="138"/>
        <end position="158"/>
    </location>
</feature>
<evidence type="ECO:0000256" key="4">
    <source>
        <dbReference type="ARBA" id="ARBA00023136"/>
    </source>
</evidence>
<dbReference type="eggNOG" id="ENOG502RVVC">
    <property type="taxonomic scope" value="Eukaryota"/>
</dbReference>
<keyword evidence="10" id="KW-1185">Reference proteome</keyword>
<accession>G2XDU8</accession>
<dbReference type="PANTHER" id="PTHR33048:SF47">
    <property type="entry name" value="INTEGRAL MEMBRANE PROTEIN-RELATED"/>
    <property type="match status" value="1"/>
</dbReference>
<evidence type="ECO:0000256" key="5">
    <source>
        <dbReference type="ARBA" id="ARBA00038359"/>
    </source>
</evidence>
<feature type="region of interest" description="Disordered" evidence="6">
    <location>
        <begin position="333"/>
        <end position="374"/>
    </location>
</feature>
<reference evidence="10" key="2">
    <citation type="journal article" date="2011" name="PLoS Pathog.">
        <title>Comparative genomics yields insights into niche adaptation of plant vascular wilt pathogens.</title>
        <authorList>
            <person name="Klosterman S.J."/>
            <person name="Subbarao K.V."/>
            <person name="Kang S."/>
            <person name="Veronese P."/>
            <person name="Gold S.E."/>
            <person name="Thomma B.P.H.J."/>
            <person name="Chen Z."/>
            <person name="Henrissat B."/>
            <person name="Lee Y.-H."/>
            <person name="Park J."/>
            <person name="Garcia-Pedrajas M.D."/>
            <person name="Barbara D.J."/>
            <person name="Anchieta A."/>
            <person name="de Jonge R."/>
            <person name="Santhanam P."/>
            <person name="Maruthachalam K."/>
            <person name="Atallah Z."/>
            <person name="Amyotte S.G."/>
            <person name="Paz Z."/>
            <person name="Inderbitzin P."/>
            <person name="Hayes R.J."/>
            <person name="Heiman D.I."/>
            <person name="Young S."/>
            <person name="Zeng Q."/>
            <person name="Engels R."/>
            <person name="Galagan J."/>
            <person name="Cuomo C.A."/>
            <person name="Dobinson K.F."/>
            <person name="Ma L.-J."/>
        </authorList>
    </citation>
    <scope>NUCLEOTIDE SEQUENCE [LARGE SCALE GENOMIC DNA]</scope>
    <source>
        <strain evidence="10">VdLs.17 / ATCC MYA-4575 / FGSC 10137</strain>
    </source>
</reference>
<evidence type="ECO:0000256" key="1">
    <source>
        <dbReference type="ARBA" id="ARBA00004141"/>
    </source>
</evidence>
<evidence type="ECO:0000256" key="3">
    <source>
        <dbReference type="ARBA" id="ARBA00022989"/>
    </source>
</evidence>
<proteinExistence type="inferred from homology"/>
<dbReference type="Pfam" id="PF20684">
    <property type="entry name" value="Fung_rhodopsin"/>
    <property type="match status" value="2"/>
</dbReference>
<evidence type="ECO:0000256" key="6">
    <source>
        <dbReference type="SAM" id="MobiDB-lite"/>
    </source>
</evidence>
<comment type="subcellular location">
    <subcellularLocation>
        <location evidence="1">Membrane</location>
        <topology evidence="1">Multi-pass membrane protein</topology>
    </subcellularLocation>
</comment>
<dbReference type="Proteomes" id="UP000001611">
    <property type="component" value="Unassembled WGS sequence"/>
</dbReference>
<keyword evidence="2 7" id="KW-0812">Transmembrane</keyword>
<feature type="domain" description="Rhodopsin" evidence="8">
    <location>
        <begin position="31"/>
        <end position="90"/>
    </location>
</feature>
<dbReference type="InParanoid" id="G2XDU8"/>
<name>G2XDU8_VERDV</name>
<dbReference type="GeneID" id="20709793"/>
<keyword evidence="4 7" id="KW-0472">Membrane</keyword>
<evidence type="ECO:0000313" key="9">
    <source>
        <dbReference type="EMBL" id="EGY17996.1"/>
    </source>
</evidence>
<protein>
    <recommendedName>
        <fullName evidence="8">Rhodopsin domain-containing protein</fullName>
    </recommendedName>
</protein>
<feature type="transmembrane region" description="Helical" evidence="7">
    <location>
        <begin position="47"/>
        <end position="68"/>
    </location>
</feature>
<feature type="transmembrane region" description="Helical" evidence="7">
    <location>
        <begin position="178"/>
        <end position="197"/>
    </location>
</feature>
<reference evidence="9 10" key="1">
    <citation type="submission" date="2008-03" db="EMBL/GenBank/DDBJ databases">
        <title>The Genome Sequence of Verticillium dahliae VdLs.17.</title>
        <authorList>
            <consortium name="The Broad Institute Genome Sequencing Platform"/>
            <person name="Ma L.-J.J."/>
            <person name="Klosterman S.J."/>
            <person name="Subbarao K."/>
            <person name="Dobinson K."/>
            <person name="Veronese P."/>
            <person name="Kang S."/>
            <person name="Gold S.E."/>
            <person name="Young S."/>
            <person name="Jaffe D."/>
            <person name="Gnerre S."/>
            <person name="Berlin A."/>
            <person name="Heiman D."/>
            <person name="Hepburn T."/>
            <person name="Sykes S."/>
            <person name="Alvarado L."/>
            <person name="Kodira C.D."/>
            <person name="Lander E."/>
            <person name="Galagan J."/>
            <person name="Nusbaum C."/>
            <person name="Birren B."/>
        </authorList>
    </citation>
    <scope>NUCLEOTIDE SEQUENCE [LARGE SCALE GENOMIC DNA]</scope>
    <source>
        <strain evidence="10">VdLs.17 / ATCC MYA-4575 / FGSC 10137</strain>
    </source>
</reference>
<feature type="transmembrane region" description="Helical" evidence="7">
    <location>
        <begin position="12"/>
        <end position="35"/>
    </location>
</feature>
<dbReference type="KEGG" id="vda:VDAG_08330"/>
<evidence type="ECO:0000256" key="2">
    <source>
        <dbReference type="ARBA" id="ARBA00022692"/>
    </source>
</evidence>
<dbReference type="RefSeq" id="XP_009658350.1">
    <property type="nucleotide sequence ID" value="XM_009660055.1"/>
</dbReference>
<dbReference type="AlphaFoldDB" id="G2XDU8"/>
<feature type="region of interest" description="Disordered" evidence="6">
    <location>
        <begin position="289"/>
        <end position="318"/>
    </location>
</feature>
<sequence>MAGVDLTEDHGGALVATAITFLVLSWVSVILRTYVRAILTKAYQADDWLMLVAQLIFTASCVFILAGVDNGLGMHNKALEQSREIRALMYQALATATQSARHARTRASTAENLANYVNSALMPIPMIWKVKMTAPAKISVILLLSLGIFASVATLIRLKFLADLNDLDDILFAGTDAMVWTLVEPGVAIVAASLVTIRPLLRLFRLHGFESTGRTPGPSGTARSGTQRSAGKMPAYGHGELTAVDIELAEAKSSGSYATLSIQSNPPPLHMSPLSMSPFDPAAPGVLLRPPPFEHRRKKSKSLEVHESLQDDGSQPARRNYINSDVYVIEGPGAGGVDKWTGDRLRSPSVSSDDLDGMDAQSQHSGRVGLSGRR</sequence>
<evidence type="ECO:0000259" key="8">
    <source>
        <dbReference type="Pfam" id="PF20684"/>
    </source>
</evidence>
<dbReference type="PANTHER" id="PTHR33048">
    <property type="entry name" value="PTH11-LIKE INTEGRAL MEMBRANE PROTEIN (AFU_ORTHOLOGUE AFUA_5G11245)"/>
    <property type="match status" value="1"/>
</dbReference>